<dbReference type="SUPFAM" id="SSF52833">
    <property type="entry name" value="Thioredoxin-like"/>
    <property type="match status" value="1"/>
</dbReference>
<dbReference type="InterPro" id="IPR036249">
    <property type="entry name" value="Thioredoxin-like_sf"/>
</dbReference>
<evidence type="ECO:0000313" key="3">
    <source>
        <dbReference type="Proteomes" id="UP000636800"/>
    </source>
</evidence>
<organism evidence="2 3">
    <name type="scientific">Vanilla planifolia</name>
    <name type="common">Vanilla</name>
    <dbReference type="NCBI Taxonomy" id="51239"/>
    <lineage>
        <taxon>Eukaryota</taxon>
        <taxon>Viridiplantae</taxon>
        <taxon>Streptophyta</taxon>
        <taxon>Embryophyta</taxon>
        <taxon>Tracheophyta</taxon>
        <taxon>Spermatophyta</taxon>
        <taxon>Magnoliopsida</taxon>
        <taxon>Liliopsida</taxon>
        <taxon>Asparagales</taxon>
        <taxon>Orchidaceae</taxon>
        <taxon>Vanilloideae</taxon>
        <taxon>Vanilleae</taxon>
        <taxon>Vanilla</taxon>
    </lineage>
</organism>
<dbReference type="PANTHER" id="PTHR33638:SF1">
    <property type="entry name" value="SELENOPROTEIN H"/>
    <property type="match status" value="1"/>
</dbReference>
<accession>A0A835PD92</accession>
<proteinExistence type="predicted"/>
<dbReference type="GO" id="GO:0005794">
    <property type="term" value="C:Golgi apparatus"/>
    <property type="evidence" value="ECO:0007669"/>
    <property type="project" value="TreeGrafter"/>
</dbReference>
<sequence length="202" mass="22834">MPPKQKGEAQSVELRRSPRKRATSEGKMEAPQAKKAKIRQTELSYSRRRRTVSATKTKEDEPDSSFRKGPASKVAKVEDSLRASPKKGAKAKNAAGKGKNKMVGEEKDVQSANILSWKIVVEACTQCKSFKERALMIKEAMEEAVPDISVEINPQKPRRGYFEIREEKTEVILSLPSMTRPFKPMKQLDMEELIQKLVERCS</sequence>
<feature type="region of interest" description="Disordered" evidence="1">
    <location>
        <begin position="1"/>
        <end position="102"/>
    </location>
</feature>
<dbReference type="AlphaFoldDB" id="A0A835PD92"/>
<evidence type="ECO:0000313" key="2">
    <source>
        <dbReference type="EMBL" id="KAG0450285.1"/>
    </source>
</evidence>
<evidence type="ECO:0000256" key="1">
    <source>
        <dbReference type="SAM" id="MobiDB-lite"/>
    </source>
</evidence>
<gene>
    <name evidence="2" type="ORF">HPP92_027003</name>
</gene>
<dbReference type="EMBL" id="JADCNL010000127">
    <property type="protein sequence ID" value="KAG0450285.1"/>
    <property type="molecule type" value="Genomic_DNA"/>
</dbReference>
<dbReference type="Gene3D" id="3.40.30.10">
    <property type="entry name" value="Glutaredoxin"/>
    <property type="match status" value="1"/>
</dbReference>
<dbReference type="Proteomes" id="UP000636800">
    <property type="component" value="Unassembled WGS sequence"/>
</dbReference>
<protein>
    <recommendedName>
        <fullName evidence="4">Selenoprotein H</fullName>
    </recommendedName>
</protein>
<dbReference type="PANTHER" id="PTHR33638">
    <property type="entry name" value="SELENOPROTEIN H"/>
    <property type="match status" value="1"/>
</dbReference>
<name>A0A835PD92_VANPL</name>
<evidence type="ECO:0008006" key="4">
    <source>
        <dbReference type="Google" id="ProtNLM"/>
    </source>
</evidence>
<dbReference type="InterPro" id="IPR052674">
    <property type="entry name" value="SelWTH-like"/>
</dbReference>
<reference evidence="2 3" key="1">
    <citation type="journal article" date="2020" name="Nat. Food">
        <title>A phased Vanilla planifolia genome enables genetic improvement of flavour and production.</title>
        <authorList>
            <person name="Hasing T."/>
            <person name="Tang H."/>
            <person name="Brym M."/>
            <person name="Khazi F."/>
            <person name="Huang T."/>
            <person name="Chambers A.H."/>
        </authorList>
    </citation>
    <scope>NUCLEOTIDE SEQUENCE [LARGE SCALE GENOMIC DNA]</scope>
    <source>
        <tissue evidence="2">Leaf</tissue>
    </source>
</reference>
<comment type="caution">
    <text evidence="2">The sequence shown here is derived from an EMBL/GenBank/DDBJ whole genome shotgun (WGS) entry which is preliminary data.</text>
</comment>
<keyword evidence="3" id="KW-1185">Reference proteome</keyword>